<reference evidence="2 3" key="1">
    <citation type="submission" date="2013-04" db="EMBL/GenBank/DDBJ databases">
        <authorList>
            <person name="Lin L."/>
            <person name="Zeng Z."/>
            <person name="Xie J."/>
            <person name="Luo L."/>
            <person name="Yang Z."/>
            <person name="Liang W."/>
            <person name="Lin H."/>
            <person name="Dong C."/>
            <person name="Sun Y."/>
        </authorList>
    </citation>
    <scope>NUCLEOTIDE SEQUENCE [LARGE SCALE GENOMIC DNA]</scope>
    <source>
        <strain evidence="2 3">CQ-W70</strain>
    </source>
</reference>
<organism evidence="2 3">
    <name type="scientific">Mycoplasmopsis bovis CQ-W70</name>
    <dbReference type="NCBI Taxonomy" id="1316930"/>
    <lineage>
        <taxon>Bacteria</taxon>
        <taxon>Bacillati</taxon>
        <taxon>Mycoplasmatota</taxon>
        <taxon>Mycoplasmoidales</taxon>
        <taxon>Metamycoplasmataceae</taxon>
        <taxon>Mycoplasmopsis</taxon>
    </lineage>
</organism>
<evidence type="ECO:0000256" key="1">
    <source>
        <dbReference type="SAM" id="MobiDB-lite"/>
    </source>
</evidence>
<dbReference type="HOGENOM" id="CLU_219428_0_0_14"/>
<dbReference type="Proteomes" id="UP000027182">
    <property type="component" value="Chromosome"/>
</dbReference>
<dbReference type="PATRIC" id="fig|1316930.3.peg.636"/>
<sequence>MRKIVRVKNKLRAEKRLHKLQLEQARDKRRAERAATEHTK</sequence>
<dbReference type="KEGG" id="mbq:K668_03110"/>
<gene>
    <name evidence="2" type="ORF">K668_03110</name>
</gene>
<dbReference type="EMBL" id="CP005933">
    <property type="protein sequence ID" value="AIA34198.1"/>
    <property type="molecule type" value="Genomic_DNA"/>
</dbReference>
<evidence type="ECO:0000313" key="3">
    <source>
        <dbReference type="Proteomes" id="UP000027182"/>
    </source>
</evidence>
<feature type="compositionally biased region" description="Basic and acidic residues" evidence="1">
    <location>
        <begin position="20"/>
        <end position="40"/>
    </location>
</feature>
<proteinExistence type="predicted"/>
<evidence type="ECO:0000313" key="2">
    <source>
        <dbReference type="EMBL" id="AIA34198.1"/>
    </source>
</evidence>
<protein>
    <submittedName>
        <fullName evidence="2">Uncharacterized protein</fullName>
    </submittedName>
</protein>
<dbReference type="RefSeq" id="WP_013954962.1">
    <property type="nucleotide sequence ID" value="NZ_CP005933.1"/>
</dbReference>
<dbReference type="AlphaFoldDB" id="A0A059Y4R4"/>
<accession>A0A059Y4R4</accession>
<name>A0A059Y4R4_MYCBV</name>
<feature type="region of interest" description="Disordered" evidence="1">
    <location>
        <begin position="18"/>
        <end position="40"/>
    </location>
</feature>